<protein>
    <submittedName>
        <fullName evidence="2">Nuclear transport factor 2 family protein</fullName>
    </submittedName>
</protein>
<dbReference type="Gene3D" id="3.10.450.50">
    <property type="match status" value="1"/>
</dbReference>
<reference evidence="2" key="1">
    <citation type="submission" date="2023-02" db="EMBL/GenBank/DDBJ databases">
        <title>Tahibacter soli sp. nov. isolated from soil.</title>
        <authorList>
            <person name="Baek J.H."/>
            <person name="Lee J.K."/>
            <person name="Choi D.G."/>
            <person name="Jeon C.O."/>
        </authorList>
    </citation>
    <scope>NUCLEOTIDE SEQUENCE</scope>
    <source>
        <strain evidence="2">BL</strain>
    </source>
</reference>
<sequence>MRKSSLVFNVLALAATPALAADPQADVRQIVETFRAAIVAKDGATLRTLFLPGHDSWFSVDSEAEYGRRLRKDPAASRVHPGTSARFADSIGGDRGRVEETFSNVKILADDAIASVHFDYVFLADGKPTNHGQEAWQLVRTGDGWKIVSLVYSVDTAPPDGAP</sequence>
<dbReference type="EMBL" id="JAOVZO020000018">
    <property type="protein sequence ID" value="MDC8014078.1"/>
    <property type="molecule type" value="Genomic_DNA"/>
</dbReference>
<gene>
    <name evidence="2" type="ORF">OD750_016155</name>
</gene>
<evidence type="ECO:0000256" key="1">
    <source>
        <dbReference type="SAM" id="SignalP"/>
    </source>
</evidence>
<proteinExistence type="predicted"/>
<dbReference type="RefSeq" id="WP_263541720.1">
    <property type="nucleotide sequence ID" value="NZ_JAOVZO020000018.1"/>
</dbReference>
<keyword evidence="3" id="KW-1185">Reference proteome</keyword>
<feature type="chain" id="PRO_5040842547" evidence="1">
    <location>
        <begin position="21"/>
        <end position="163"/>
    </location>
</feature>
<dbReference type="InterPro" id="IPR032710">
    <property type="entry name" value="NTF2-like_dom_sf"/>
</dbReference>
<organism evidence="2 3">
    <name type="scientific">Tahibacter soli</name>
    <dbReference type="NCBI Taxonomy" id="2983605"/>
    <lineage>
        <taxon>Bacteria</taxon>
        <taxon>Pseudomonadati</taxon>
        <taxon>Pseudomonadota</taxon>
        <taxon>Gammaproteobacteria</taxon>
        <taxon>Lysobacterales</taxon>
        <taxon>Rhodanobacteraceae</taxon>
        <taxon>Tahibacter</taxon>
    </lineage>
</organism>
<dbReference type="Proteomes" id="UP001139971">
    <property type="component" value="Unassembled WGS sequence"/>
</dbReference>
<dbReference type="AlphaFoldDB" id="A0A9X3YNN7"/>
<feature type="signal peptide" evidence="1">
    <location>
        <begin position="1"/>
        <end position="20"/>
    </location>
</feature>
<name>A0A9X3YNN7_9GAMM</name>
<accession>A0A9X3YNN7</accession>
<comment type="caution">
    <text evidence="2">The sequence shown here is derived from an EMBL/GenBank/DDBJ whole genome shotgun (WGS) entry which is preliminary data.</text>
</comment>
<keyword evidence="1" id="KW-0732">Signal</keyword>
<evidence type="ECO:0000313" key="3">
    <source>
        <dbReference type="Proteomes" id="UP001139971"/>
    </source>
</evidence>
<evidence type="ECO:0000313" key="2">
    <source>
        <dbReference type="EMBL" id="MDC8014078.1"/>
    </source>
</evidence>
<dbReference type="SUPFAM" id="SSF54427">
    <property type="entry name" value="NTF2-like"/>
    <property type="match status" value="1"/>
</dbReference>